<dbReference type="InterPro" id="IPR029069">
    <property type="entry name" value="HotDog_dom_sf"/>
</dbReference>
<dbReference type="InterPro" id="IPR014166">
    <property type="entry name" value="Tol-Pal_acyl-CoA_thioesterase"/>
</dbReference>
<protein>
    <submittedName>
        <fullName evidence="3">Tol-pal system-associated acyl-CoA thioesterase</fullName>
    </submittedName>
</protein>
<evidence type="ECO:0000256" key="2">
    <source>
        <dbReference type="ARBA" id="ARBA00022801"/>
    </source>
</evidence>
<comment type="caution">
    <text evidence="3">The sequence shown here is derived from an EMBL/GenBank/DDBJ whole genome shotgun (WGS) entry which is preliminary data.</text>
</comment>
<dbReference type="PANTHER" id="PTHR31793:SF37">
    <property type="entry name" value="ACYL-COA THIOESTER HYDROLASE YBGC"/>
    <property type="match status" value="1"/>
</dbReference>
<dbReference type="OrthoDB" id="9808429at2"/>
<dbReference type="EMBL" id="NFZS01000004">
    <property type="protein sequence ID" value="RAO75642.1"/>
    <property type="molecule type" value="Genomic_DNA"/>
</dbReference>
<proteinExistence type="inferred from homology"/>
<organism evidence="3 4">
    <name type="scientific">Dyella jiangningensis</name>
    <dbReference type="NCBI Taxonomy" id="1379159"/>
    <lineage>
        <taxon>Bacteria</taxon>
        <taxon>Pseudomonadati</taxon>
        <taxon>Pseudomonadota</taxon>
        <taxon>Gammaproteobacteria</taxon>
        <taxon>Lysobacterales</taxon>
        <taxon>Rhodanobacteraceae</taxon>
        <taxon>Dyella</taxon>
    </lineage>
</organism>
<dbReference type="CDD" id="cd00586">
    <property type="entry name" value="4HBT"/>
    <property type="match status" value="1"/>
</dbReference>
<gene>
    <name evidence="3" type="ORF">CA260_16445</name>
</gene>
<evidence type="ECO:0000256" key="1">
    <source>
        <dbReference type="ARBA" id="ARBA00005953"/>
    </source>
</evidence>
<dbReference type="NCBIfam" id="TIGR00051">
    <property type="entry name" value="YbgC/FadM family acyl-CoA thioesterase"/>
    <property type="match status" value="1"/>
</dbReference>
<dbReference type="SUPFAM" id="SSF54637">
    <property type="entry name" value="Thioesterase/thiol ester dehydrase-isomerase"/>
    <property type="match status" value="1"/>
</dbReference>
<reference evidence="3 4" key="1">
    <citation type="journal article" date="2018" name="Genet. Mol. Biol.">
        <title>The genome sequence of Dyella jiangningensis FCAV SCS01 from a lignocellulose-decomposing microbial consortium metagenome reveals potential for biotechnological applications.</title>
        <authorList>
            <person name="Desiderato J.G."/>
            <person name="Alvarenga D.O."/>
            <person name="Constancio M.T.L."/>
            <person name="Alves L.M.C."/>
            <person name="Varani A.M."/>
        </authorList>
    </citation>
    <scope>NUCLEOTIDE SEQUENCE [LARGE SCALE GENOMIC DNA]</scope>
    <source>
        <strain evidence="3 4">FCAV SCS01</strain>
    </source>
</reference>
<dbReference type="Gene3D" id="3.10.129.10">
    <property type="entry name" value="Hotdog Thioesterase"/>
    <property type="match status" value="1"/>
</dbReference>
<dbReference type="GO" id="GO:0047617">
    <property type="term" value="F:fatty acyl-CoA hydrolase activity"/>
    <property type="evidence" value="ECO:0007669"/>
    <property type="project" value="TreeGrafter"/>
</dbReference>
<dbReference type="InterPro" id="IPR050563">
    <property type="entry name" value="4-hydroxybenzoyl-CoA_TE"/>
</dbReference>
<dbReference type="Proteomes" id="UP000248926">
    <property type="component" value="Unassembled WGS sequence"/>
</dbReference>
<accession>A0A328P4I2</accession>
<dbReference type="PIRSF" id="PIRSF003230">
    <property type="entry name" value="YbgC"/>
    <property type="match status" value="1"/>
</dbReference>
<dbReference type="Pfam" id="PF13279">
    <property type="entry name" value="4HBT_2"/>
    <property type="match status" value="1"/>
</dbReference>
<evidence type="ECO:0000313" key="4">
    <source>
        <dbReference type="Proteomes" id="UP000248926"/>
    </source>
</evidence>
<dbReference type="PROSITE" id="PS01328">
    <property type="entry name" value="4HBCOA_THIOESTERASE"/>
    <property type="match status" value="1"/>
</dbReference>
<evidence type="ECO:0000313" key="3">
    <source>
        <dbReference type="EMBL" id="RAO75642.1"/>
    </source>
</evidence>
<dbReference type="InterPro" id="IPR006684">
    <property type="entry name" value="YbgC/YbaW"/>
</dbReference>
<name>A0A328P4I2_9GAMM</name>
<dbReference type="PANTHER" id="PTHR31793">
    <property type="entry name" value="4-HYDROXYBENZOYL-COA THIOESTERASE FAMILY MEMBER"/>
    <property type="match status" value="1"/>
</dbReference>
<dbReference type="FunFam" id="3.10.129.10:FF:000004">
    <property type="entry name" value="Tol-pal system-associated acyl-CoA thioesterase"/>
    <property type="match status" value="1"/>
</dbReference>
<dbReference type="InterPro" id="IPR008272">
    <property type="entry name" value="HB-CoA_thioesterase_AS"/>
</dbReference>
<keyword evidence="2" id="KW-0378">Hydrolase</keyword>
<dbReference type="NCBIfam" id="TIGR02799">
    <property type="entry name" value="thio_ybgC"/>
    <property type="match status" value="1"/>
</dbReference>
<keyword evidence="4" id="KW-1185">Reference proteome</keyword>
<dbReference type="RefSeq" id="WP_111984109.1">
    <property type="nucleotide sequence ID" value="NZ_NFZS01000004.1"/>
</dbReference>
<comment type="similarity">
    <text evidence="1">Belongs to the 4-hydroxybenzoyl-CoA thioesterase family.</text>
</comment>
<dbReference type="AlphaFoldDB" id="A0A328P4I2"/>
<sequence length="143" mass="16086">MSDHSSVPVTDPFQWPVRVYWEDTDAGGVVYHASYLRFMERARTEWLRGMGISQSAVKESTGLAFLVREMQIDFLKAALLDDELSVSVEVKERRAASILFAQTIRRADGAELIRAKVRVACVDVNRMRPVQIPADLIPGLPPQ</sequence>